<comment type="caution">
    <text evidence="2">The sequence shown here is derived from an EMBL/GenBank/DDBJ whole genome shotgun (WGS) entry which is preliminary data.</text>
</comment>
<gene>
    <name evidence="2" type="ORF">TZ93_00067</name>
</gene>
<dbReference type="Proteomes" id="UP000033590">
    <property type="component" value="Unassembled WGS sequence"/>
</dbReference>
<dbReference type="InterPro" id="IPR013560">
    <property type="entry name" value="DUF1722"/>
</dbReference>
<protein>
    <recommendedName>
        <fullName evidence="1">DUF1722 domain-containing protein</fullName>
    </recommendedName>
</protein>
<dbReference type="Pfam" id="PF08349">
    <property type="entry name" value="DUF1722"/>
    <property type="match status" value="1"/>
</dbReference>
<dbReference type="EMBL" id="JYGS01000001">
    <property type="protein sequence ID" value="KJQ75599.1"/>
    <property type="molecule type" value="Genomic_DNA"/>
</dbReference>
<sequence length="136" mass="16186">MSIMNNNQRALCQQLWARNKYLVLSHSSNIYNEIRQYLKNEQVEVSRVQEMIDRVCQISEHRGQVCNAFQHIWGYFKKKATDAERKDYMLLLDRYRFGQASKEDVIAKTRDLLERYPNTYLQHSTLLKGDSHETLA</sequence>
<evidence type="ECO:0000313" key="3">
    <source>
        <dbReference type="Proteomes" id="UP000033590"/>
    </source>
</evidence>
<name>A0A0F2DZK0_STRMT</name>
<reference evidence="2 3" key="1">
    <citation type="submission" date="2015-02" db="EMBL/GenBank/DDBJ databases">
        <title>Evolution of amylase-binding proteins of oral streptococcal species.</title>
        <authorList>
            <person name="Haase E.M."/>
        </authorList>
    </citation>
    <scope>NUCLEOTIDE SEQUENCE [LARGE SCALE GENOMIC DNA]</scope>
    <source>
        <strain evidence="2 3">SK145</strain>
    </source>
</reference>
<evidence type="ECO:0000259" key="1">
    <source>
        <dbReference type="Pfam" id="PF08349"/>
    </source>
</evidence>
<accession>A0A0F2DZK0</accession>
<dbReference type="AlphaFoldDB" id="A0A0F2DZK0"/>
<feature type="domain" description="DUF1722" evidence="1">
    <location>
        <begin position="20"/>
        <end position="128"/>
    </location>
</feature>
<organism evidence="2 3">
    <name type="scientific">Streptococcus mitis</name>
    <dbReference type="NCBI Taxonomy" id="28037"/>
    <lineage>
        <taxon>Bacteria</taxon>
        <taxon>Bacillati</taxon>
        <taxon>Bacillota</taxon>
        <taxon>Bacilli</taxon>
        <taxon>Lactobacillales</taxon>
        <taxon>Streptococcaceae</taxon>
        <taxon>Streptococcus</taxon>
        <taxon>Streptococcus mitis group</taxon>
    </lineage>
</organism>
<dbReference type="PATRIC" id="fig|28037.215.peg.71"/>
<evidence type="ECO:0000313" key="2">
    <source>
        <dbReference type="EMBL" id="KJQ75599.1"/>
    </source>
</evidence>
<proteinExistence type="predicted"/>
<dbReference type="RefSeq" id="WP_161793104.1">
    <property type="nucleotide sequence ID" value="NZ_JYGS01000001.1"/>
</dbReference>